<reference evidence="10 11" key="1">
    <citation type="journal article" date="2011" name="J. Bacteriol.">
        <title>Complete genome sequence and updated annotation of Desulfovibrio alaskensis G20.</title>
        <authorList>
            <person name="Hauser L.J."/>
            <person name="Land M.L."/>
            <person name="Brown S.D."/>
            <person name="Larimer F."/>
            <person name="Keller K.L."/>
            <person name="Rapp-Giles B.J."/>
            <person name="Price M.N."/>
            <person name="Lin M."/>
            <person name="Bruce D.C."/>
            <person name="Detter J.C."/>
            <person name="Tapia R."/>
            <person name="Han C.S."/>
            <person name="Goodwin L.A."/>
            <person name="Cheng J.F."/>
            <person name="Pitluck S."/>
            <person name="Copeland A."/>
            <person name="Lucas S."/>
            <person name="Nolan M."/>
            <person name="Lapidus A.L."/>
            <person name="Palumbo A.V."/>
            <person name="Wall J.D."/>
        </authorList>
    </citation>
    <scope>NUCLEOTIDE SEQUENCE [LARGE SCALE GENOMIC DNA]</scope>
    <source>
        <strain evidence="11">ATCC BAA 1058 / DSM 17464 / G20</strain>
    </source>
</reference>
<dbReference type="GO" id="GO:0015562">
    <property type="term" value="F:efflux transmembrane transporter activity"/>
    <property type="evidence" value="ECO:0007669"/>
    <property type="project" value="InterPro"/>
</dbReference>
<dbReference type="STRING" id="207559.Dde_3627"/>
<evidence type="ECO:0000256" key="1">
    <source>
        <dbReference type="ARBA" id="ARBA00004442"/>
    </source>
</evidence>
<dbReference type="InterPro" id="IPR051906">
    <property type="entry name" value="TolC-like"/>
</dbReference>
<proteinExistence type="inferred from homology"/>
<dbReference type="GO" id="GO:1990281">
    <property type="term" value="C:efflux pump complex"/>
    <property type="evidence" value="ECO:0007669"/>
    <property type="project" value="TreeGrafter"/>
</dbReference>
<evidence type="ECO:0000313" key="11">
    <source>
        <dbReference type="Proteomes" id="UP000002710"/>
    </source>
</evidence>
<dbReference type="GO" id="GO:0015288">
    <property type="term" value="F:porin activity"/>
    <property type="evidence" value="ECO:0007669"/>
    <property type="project" value="TreeGrafter"/>
</dbReference>
<dbReference type="PANTHER" id="PTHR30026:SF20">
    <property type="entry name" value="OUTER MEMBRANE PROTEIN TOLC"/>
    <property type="match status" value="1"/>
</dbReference>
<evidence type="ECO:0000256" key="2">
    <source>
        <dbReference type="ARBA" id="ARBA00007613"/>
    </source>
</evidence>
<dbReference type="EMBL" id="CP000112">
    <property type="protein sequence ID" value="ABB40420.2"/>
    <property type="molecule type" value="Genomic_DNA"/>
</dbReference>
<evidence type="ECO:0000313" key="10">
    <source>
        <dbReference type="EMBL" id="ABB40420.2"/>
    </source>
</evidence>
<dbReference type="PANTHER" id="PTHR30026">
    <property type="entry name" value="OUTER MEMBRANE PROTEIN TOLC"/>
    <property type="match status" value="1"/>
</dbReference>
<comment type="similarity">
    <text evidence="2">Belongs to the outer membrane factor (OMF) (TC 1.B.17) family.</text>
</comment>
<dbReference type="Pfam" id="PF02321">
    <property type="entry name" value="OEP"/>
    <property type="match status" value="2"/>
</dbReference>
<dbReference type="HOGENOM" id="CLU_012817_10_6_7"/>
<dbReference type="SUPFAM" id="SSF56954">
    <property type="entry name" value="Outer membrane efflux proteins (OEP)"/>
    <property type="match status" value="1"/>
</dbReference>
<dbReference type="Gene3D" id="1.20.1600.10">
    <property type="entry name" value="Outer membrane efflux proteins (OEP)"/>
    <property type="match status" value="1"/>
</dbReference>
<keyword evidence="8" id="KW-0175">Coiled coil</keyword>
<feature type="signal peptide" evidence="9">
    <location>
        <begin position="1"/>
        <end position="26"/>
    </location>
</feature>
<sequence length="453" mass="49452">MHVVKQKFLLPLTLAAVLVWSSAAAAANATMPDAGTAGGYNLEQAVLKALQDNPSIRAAKAGDLAAEESRKAARGGFGPSLTGSYGYLKSDHDKPRRDFVQYEDNLYTLGVNLTQPLFTGFNVLSTYQKAALEKEQAAAQVDNAELQLILLVQENFLQLLAARENQRSAADQLERLQSQLKVTQAFYDVGLNPRIDVLQAERDVSDAEDKLLQAENSVQTQIARLNTLLNLPLDASASYLGRLDFVPFSLTLEECLERAYRRRPDIFIAQKAIEVARKDRTIAQSGFYPQIGAEADYSRKGDNPVVDGSSAMSTEFSEWSVGVSAKWNLFDSGKDYYAQSAAAQVVNRVMADEANLRQEVAFEVKSRHLKLSEAAKRIKVAQKTVDQAAEAYRMAVARYQAQVGTNTDVLDAQASLTSAEAALTSAQAEYLVALASLYVSIGDKNPSLHMTAP</sequence>
<dbReference type="RefSeq" id="WP_011369300.1">
    <property type="nucleotide sequence ID" value="NC_007519.1"/>
</dbReference>
<evidence type="ECO:0000256" key="9">
    <source>
        <dbReference type="SAM" id="SignalP"/>
    </source>
</evidence>
<keyword evidence="4" id="KW-1134">Transmembrane beta strand</keyword>
<keyword evidence="7" id="KW-0998">Cell outer membrane</keyword>
<feature type="coiled-coil region" evidence="8">
    <location>
        <begin position="127"/>
        <end position="224"/>
    </location>
</feature>
<dbReference type="eggNOG" id="COG1538">
    <property type="taxonomic scope" value="Bacteria"/>
</dbReference>
<organism evidence="10 11">
    <name type="scientific">Oleidesulfovibrio alaskensis (strain ATCC BAA-1058 / DSM 17464 / G20)</name>
    <name type="common">Desulfovibrio alaskensis</name>
    <dbReference type="NCBI Taxonomy" id="207559"/>
    <lineage>
        <taxon>Bacteria</taxon>
        <taxon>Pseudomonadati</taxon>
        <taxon>Thermodesulfobacteriota</taxon>
        <taxon>Desulfovibrionia</taxon>
        <taxon>Desulfovibrionales</taxon>
        <taxon>Desulfovibrionaceae</taxon>
        <taxon>Oleidesulfovibrio</taxon>
    </lineage>
</organism>
<dbReference type="Proteomes" id="UP000002710">
    <property type="component" value="Chromosome"/>
</dbReference>
<protein>
    <submittedName>
        <fullName evidence="10">Outer membrane efflux protein</fullName>
    </submittedName>
</protein>
<gene>
    <name evidence="10" type="ordered locus">Dde_3627</name>
</gene>
<evidence type="ECO:0000256" key="6">
    <source>
        <dbReference type="ARBA" id="ARBA00023136"/>
    </source>
</evidence>
<evidence type="ECO:0000256" key="7">
    <source>
        <dbReference type="ARBA" id="ARBA00023237"/>
    </source>
</evidence>
<dbReference type="AlphaFoldDB" id="Q30V76"/>
<evidence type="ECO:0000256" key="3">
    <source>
        <dbReference type="ARBA" id="ARBA00022448"/>
    </source>
</evidence>
<feature type="chain" id="PRO_5004219683" evidence="9">
    <location>
        <begin position="27"/>
        <end position="453"/>
    </location>
</feature>
<dbReference type="InterPro" id="IPR003423">
    <property type="entry name" value="OMP_efflux"/>
</dbReference>
<keyword evidence="5" id="KW-0812">Transmembrane</keyword>
<accession>Q30V76</accession>
<name>Q30V76_OLEA2</name>
<dbReference type="GO" id="GO:0009279">
    <property type="term" value="C:cell outer membrane"/>
    <property type="evidence" value="ECO:0007669"/>
    <property type="project" value="UniProtKB-SubCell"/>
</dbReference>
<keyword evidence="3" id="KW-0813">Transport</keyword>
<evidence type="ECO:0000256" key="5">
    <source>
        <dbReference type="ARBA" id="ARBA00022692"/>
    </source>
</evidence>
<comment type="subcellular location">
    <subcellularLocation>
        <location evidence="1">Cell outer membrane</location>
    </subcellularLocation>
</comment>
<keyword evidence="6" id="KW-0472">Membrane</keyword>
<dbReference type="KEGG" id="dde:Dde_3627"/>
<keyword evidence="9" id="KW-0732">Signal</keyword>
<evidence type="ECO:0000256" key="8">
    <source>
        <dbReference type="SAM" id="Coils"/>
    </source>
</evidence>
<keyword evidence="11" id="KW-1185">Reference proteome</keyword>
<evidence type="ECO:0000256" key="4">
    <source>
        <dbReference type="ARBA" id="ARBA00022452"/>
    </source>
</evidence>